<dbReference type="GO" id="GO:0004497">
    <property type="term" value="F:monooxygenase activity"/>
    <property type="evidence" value="ECO:0007669"/>
    <property type="project" value="UniProtKB-KW"/>
</dbReference>
<dbReference type="SUPFAM" id="SSF54909">
    <property type="entry name" value="Dimeric alpha+beta barrel"/>
    <property type="match status" value="1"/>
</dbReference>
<dbReference type="EMBL" id="JBHSTI010000008">
    <property type="protein sequence ID" value="MFC6237365.1"/>
    <property type="molecule type" value="Genomic_DNA"/>
</dbReference>
<dbReference type="Gene3D" id="3.30.70.100">
    <property type="match status" value="1"/>
</dbReference>
<protein>
    <submittedName>
        <fullName evidence="1">Antibiotic biosynthesis monooxygenase</fullName>
    </submittedName>
</protein>
<name>A0ABW1SZD3_9ACTN</name>
<keyword evidence="1" id="KW-0560">Oxidoreductase</keyword>
<evidence type="ECO:0000313" key="1">
    <source>
        <dbReference type="EMBL" id="MFC6237365.1"/>
    </source>
</evidence>
<dbReference type="Proteomes" id="UP001596138">
    <property type="component" value="Unassembled WGS sequence"/>
</dbReference>
<keyword evidence="2" id="KW-1185">Reference proteome</keyword>
<evidence type="ECO:0000313" key="2">
    <source>
        <dbReference type="Proteomes" id="UP001596138"/>
    </source>
</evidence>
<accession>A0ABW1SZD3</accession>
<comment type="caution">
    <text evidence="1">The sequence shown here is derived from an EMBL/GenBank/DDBJ whole genome shotgun (WGS) entry which is preliminary data.</text>
</comment>
<proteinExistence type="predicted"/>
<dbReference type="RefSeq" id="WP_386764598.1">
    <property type="nucleotide sequence ID" value="NZ_JBHSTI010000008.1"/>
</dbReference>
<reference evidence="2" key="1">
    <citation type="journal article" date="2019" name="Int. J. Syst. Evol. Microbiol.">
        <title>The Global Catalogue of Microorganisms (GCM) 10K type strain sequencing project: providing services to taxonomists for standard genome sequencing and annotation.</title>
        <authorList>
            <consortium name="The Broad Institute Genomics Platform"/>
            <consortium name="The Broad Institute Genome Sequencing Center for Infectious Disease"/>
            <person name="Wu L."/>
            <person name="Ma J."/>
        </authorList>
    </citation>
    <scope>NUCLEOTIDE SEQUENCE [LARGE SCALE GENOMIC DNA]</scope>
    <source>
        <strain evidence="2">CGMCC 4.7317</strain>
    </source>
</reference>
<dbReference type="InterPro" id="IPR011008">
    <property type="entry name" value="Dimeric_a/b-barrel"/>
</dbReference>
<organism evidence="1 2">
    <name type="scientific">Longivirga aurantiaca</name>
    <dbReference type="NCBI Taxonomy" id="1837743"/>
    <lineage>
        <taxon>Bacteria</taxon>
        <taxon>Bacillati</taxon>
        <taxon>Actinomycetota</taxon>
        <taxon>Actinomycetes</taxon>
        <taxon>Sporichthyales</taxon>
        <taxon>Sporichthyaceae</taxon>
        <taxon>Longivirga</taxon>
    </lineage>
</organism>
<sequence length="112" mass="12541">MPEALMICCQFIFMPGQYDDEFHRLDGEIEAFARSLPGFDRVETWQSADGRTVNATYYFANRAALAELSSFPLHLEAKGKVARWSDGYRIVASEVDGLAAMGLSPGGRWRCE</sequence>
<gene>
    <name evidence="1" type="ORF">ACFQGU_05720</name>
</gene>
<keyword evidence="1" id="KW-0503">Monooxygenase</keyword>